<feature type="coiled-coil region" evidence="1">
    <location>
        <begin position="137"/>
        <end position="185"/>
    </location>
</feature>
<dbReference type="SMART" id="SM01025">
    <property type="entry name" value="BEN"/>
    <property type="match status" value="1"/>
</dbReference>
<dbReference type="Pfam" id="PF10523">
    <property type="entry name" value="BEN"/>
    <property type="match status" value="1"/>
</dbReference>
<feature type="domain" description="BEN" evidence="2">
    <location>
        <begin position="192"/>
        <end position="284"/>
    </location>
</feature>
<keyword evidence="4" id="KW-1185">Reference proteome</keyword>
<proteinExistence type="predicted"/>
<keyword evidence="1" id="KW-0175">Coiled coil</keyword>
<sequence length="284" mass="32074">MVTTAPNRSLHPSYKHCSYHLFVLQCVLVNDKKKIDSVIDKLGDKSIKVEDVPVVQCSDVSRQPKNDVEISHQLQNKSSSFAAGQKMKAARKRAANTILAAVNNKISRNSLPENLQELHPKEEKKSCDKCKLVDDCRRILKKKCKSLEEENYMIKEEHMKIRSKYNALKAKYKSLKRKVKSESIESDFIKIGNSTLVEKHKLNMCRLSCVSKFVSDLLDVVFGREVLANSSMKGIRGASKPPLPENELNDVMSFACEKFSVDVATVRAAVRQKLNVAHKSRATQ</sequence>
<evidence type="ECO:0000313" key="3">
    <source>
        <dbReference type="EMBL" id="GBM73287.1"/>
    </source>
</evidence>
<protein>
    <recommendedName>
        <fullName evidence="2">BEN domain-containing protein</fullName>
    </recommendedName>
</protein>
<evidence type="ECO:0000256" key="1">
    <source>
        <dbReference type="SAM" id="Coils"/>
    </source>
</evidence>
<gene>
    <name evidence="3" type="ORF">AVEN_158160_1</name>
</gene>
<dbReference type="InterPro" id="IPR018379">
    <property type="entry name" value="BEN_domain"/>
</dbReference>
<comment type="caution">
    <text evidence="3">The sequence shown here is derived from an EMBL/GenBank/DDBJ whole genome shotgun (WGS) entry which is preliminary data.</text>
</comment>
<dbReference type="Gene3D" id="1.10.10.2590">
    <property type="entry name" value="BEN domain"/>
    <property type="match status" value="1"/>
</dbReference>
<dbReference type="Proteomes" id="UP000499080">
    <property type="component" value="Unassembled WGS sequence"/>
</dbReference>
<evidence type="ECO:0000259" key="2">
    <source>
        <dbReference type="PROSITE" id="PS51457"/>
    </source>
</evidence>
<dbReference type="PROSITE" id="PS51457">
    <property type="entry name" value="BEN"/>
    <property type="match status" value="1"/>
</dbReference>
<dbReference type="AlphaFoldDB" id="A0A4Y2I6D1"/>
<organism evidence="3 4">
    <name type="scientific">Araneus ventricosus</name>
    <name type="common">Orbweaver spider</name>
    <name type="synonym">Epeira ventricosa</name>
    <dbReference type="NCBI Taxonomy" id="182803"/>
    <lineage>
        <taxon>Eukaryota</taxon>
        <taxon>Metazoa</taxon>
        <taxon>Ecdysozoa</taxon>
        <taxon>Arthropoda</taxon>
        <taxon>Chelicerata</taxon>
        <taxon>Arachnida</taxon>
        <taxon>Araneae</taxon>
        <taxon>Araneomorphae</taxon>
        <taxon>Entelegynae</taxon>
        <taxon>Araneoidea</taxon>
        <taxon>Araneidae</taxon>
        <taxon>Araneus</taxon>
    </lineage>
</organism>
<name>A0A4Y2I6D1_ARAVE</name>
<dbReference type="GO" id="GO:0003677">
    <property type="term" value="F:DNA binding"/>
    <property type="evidence" value="ECO:0007669"/>
    <property type="project" value="InterPro"/>
</dbReference>
<dbReference type="EMBL" id="BGPR01002428">
    <property type="protein sequence ID" value="GBM73287.1"/>
    <property type="molecule type" value="Genomic_DNA"/>
</dbReference>
<evidence type="ECO:0000313" key="4">
    <source>
        <dbReference type="Proteomes" id="UP000499080"/>
    </source>
</evidence>
<accession>A0A4Y2I6D1</accession>
<dbReference type="OrthoDB" id="7555189at2759"/>
<reference evidence="3 4" key="1">
    <citation type="journal article" date="2019" name="Sci. Rep.">
        <title>Orb-weaving spider Araneus ventricosus genome elucidates the spidroin gene catalogue.</title>
        <authorList>
            <person name="Kono N."/>
            <person name="Nakamura H."/>
            <person name="Ohtoshi R."/>
            <person name="Moran D.A.P."/>
            <person name="Shinohara A."/>
            <person name="Yoshida Y."/>
            <person name="Fujiwara M."/>
            <person name="Mori M."/>
            <person name="Tomita M."/>
            <person name="Arakawa K."/>
        </authorList>
    </citation>
    <scope>NUCLEOTIDE SEQUENCE [LARGE SCALE GENOMIC DNA]</scope>
</reference>